<organism evidence="3 4">
    <name type="scientific">Cajanus cajan</name>
    <name type="common">Pigeon pea</name>
    <name type="synonym">Cajanus indicus</name>
    <dbReference type="NCBI Taxonomy" id="3821"/>
    <lineage>
        <taxon>Eukaryota</taxon>
        <taxon>Viridiplantae</taxon>
        <taxon>Streptophyta</taxon>
        <taxon>Embryophyta</taxon>
        <taxon>Tracheophyta</taxon>
        <taxon>Spermatophyta</taxon>
        <taxon>Magnoliopsida</taxon>
        <taxon>eudicotyledons</taxon>
        <taxon>Gunneridae</taxon>
        <taxon>Pentapetalae</taxon>
        <taxon>rosids</taxon>
        <taxon>fabids</taxon>
        <taxon>Fabales</taxon>
        <taxon>Fabaceae</taxon>
        <taxon>Papilionoideae</taxon>
        <taxon>50 kb inversion clade</taxon>
        <taxon>NPAAA clade</taxon>
        <taxon>indigoferoid/millettioid clade</taxon>
        <taxon>Phaseoleae</taxon>
        <taxon>Cajanus</taxon>
    </lineage>
</organism>
<feature type="domain" description="Retrotransposon gag" evidence="2">
    <location>
        <begin position="2"/>
        <end position="63"/>
    </location>
</feature>
<feature type="compositionally biased region" description="Low complexity" evidence="1">
    <location>
        <begin position="330"/>
        <end position="342"/>
    </location>
</feature>
<dbReference type="PANTHER" id="PTHR33223">
    <property type="entry name" value="CCHC-TYPE DOMAIN-CONTAINING PROTEIN"/>
    <property type="match status" value="1"/>
</dbReference>
<dbReference type="EMBL" id="KQ484739">
    <property type="protein sequence ID" value="KYP33899.1"/>
    <property type="molecule type" value="Genomic_DNA"/>
</dbReference>
<dbReference type="Gramene" id="C.cajan_45292.t">
    <property type="protein sequence ID" value="C.cajan_45292.t"/>
    <property type="gene ID" value="C.cajan_45292"/>
</dbReference>
<evidence type="ECO:0000256" key="1">
    <source>
        <dbReference type="SAM" id="MobiDB-lite"/>
    </source>
</evidence>
<dbReference type="AlphaFoldDB" id="A0A151QUE8"/>
<keyword evidence="4" id="KW-1185">Reference proteome</keyword>
<sequence>MFLEKFFPVSKTTAIRKDISGIRQLGGESLYKYWQRFKKLFASFPHHQISEQLLLQYFYEGLNNMERSMIDAASGGALGDMTPVEARHLIEKMASNSQKFSTRNNNEIVIRGVHDVATDVDKKLESKLDALVNLVTQLATNKKSTSVARVCGIYTSINHPTDASPSLQDSFTGPEAPQAYAANIYNNRPPHQQQQNYDLSFNRYIPVWRNHPNLRNNNEIVIRGVHDVATDVDKKLESKLDALVNLVTQLATNKKSTSVARVCGIYTSINHPTDASPSLQDSFTGPEAPQAYAANIYNNRPPHQQQQNYDLSFNRYIPVWRNHPNLRWGNSQQQQNQAPFQNHPSSSSYQPPQ</sequence>
<proteinExistence type="predicted"/>
<dbReference type="Pfam" id="PF03732">
    <property type="entry name" value="Retrotrans_gag"/>
    <property type="match status" value="1"/>
</dbReference>
<dbReference type="InterPro" id="IPR005162">
    <property type="entry name" value="Retrotrans_gag_dom"/>
</dbReference>
<dbReference type="Proteomes" id="UP000075243">
    <property type="component" value="Unassembled WGS sequence"/>
</dbReference>
<dbReference type="PANTHER" id="PTHR33223:SF3">
    <property type="match status" value="1"/>
</dbReference>
<evidence type="ECO:0000313" key="4">
    <source>
        <dbReference type="Proteomes" id="UP000075243"/>
    </source>
</evidence>
<feature type="region of interest" description="Disordered" evidence="1">
    <location>
        <begin position="325"/>
        <end position="353"/>
    </location>
</feature>
<reference evidence="3" key="1">
    <citation type="journal article" date="2012" name="Nat. Biotechnol.">
        <title>Draft genome sequence of pigeonpea (Cajanus cajan), an orphan legume crop of resource-poor farmers.</title>
        <authorList>
            <person name="Varshney R.K."/>
            <person name="Chen W."/>
            <person name="Li Y."/>
            <person name="Bharti A.K."/>
            <person name="Saxena R.K."/>
            <person name="Schlueter J.A."/>
            <person name="Donoghue M.T."/>
            <person name="Azam S."/>
            <person name="Fan G."/>
            <person name="Whaley A.M."/>
            <person name="Farmer A.D."/>
            <person name="Sheridan J."/>
            <person name="Iwata A."/>
            <person name="Tuteja R."/>
            <person name="Penmetsa R.V."/>
            <person name="Wu W."/>
            <person name="Upadhyaya H.D."/>
            <person name="Yang S.P."/>
            <person name="Shah T."/>
            <person name="Saxena K.B."/>
            <person name="Michael T."/>
            <person name="McCombie W.R."/>
            <person name="Yang B."/>
            <person name="Zhang G."/>
            <person name="Yang H."/>
            <person name="Wang J."/>
            <person name="Spillane C."/>
            <person name="Cook D.R."/>
            <person name="May G.D."/>
            <person name="Xu X."/>
            <person name="Jackson S.A."/>
        </authorList>
    </citation>
    <scope>NUCLEOTIDE SEQUENCE [LARGE SCALE GENOMIC DNA]</scope>
</reference>
<name>A0A151QUE8_CAJCA</name>
<accession>A0A151QUE8</accession>
<feature type="compositionally biased region" description="Polar residues" evidence="1">
    <location>
        <begin position="343"/>
        <end position="353"/>
    </location>
</feature>
<gene>
    <name evidence="3" type="ORF">KK1_045201</name>
</gene>
<evidence type="ECO:0000313" key="3">
    <source>
        <dbReference type="EMBL" id="KYP33899.1"/>
    </source>
</evidence>
<protein>
    <recommendedName>
        <fullName evidence="2">Retrotransposon gag domain-containing protein</fullName>
    </recommendedName>
</protein>
<evidence type="ECO:0000259" key="2">
    <source>
        <dbReference type="Pfam" id="PF03732"/>
    </source>
</evidence>